<protein>
    <submittedName>
        <fullName evidence="2">GSCFA family protein</fullName>
    </submittedName>
</protein>
<reference evidence="2 3" key="1">
    <citation type="submission" date="2018-07" db="EMBL/GenBank/DDBJ databases">
        <title>Modular assembly of carbohydrate-degrading microbial communities in the ocean.</title>
        <authorList>
            <person name="Enke T.N."/>
            <person name="Datta M.S."/>
            <person name="Schwartzman J.A."/>
            <person name="Cermak N."/>
            <person name="Schmitz D.A."/>
            <person name="Barrere J."/>
            <person name="Cordero O.X."/>
        </authorList>
    </citation>
    <scope>NUCLEOTIDE SEQUENCE [LARGE SCALE GENOMIC DNA]</scope>
    <source>
        <strain evidence="2 3">C3M10</strain>
    </source>
</reference>
<dbReference type="OrthoDB" id="369216at2"/>
<sequence>MARLSPYQDIPAHGFWRSAVVEQRPETLDHLHKPKFTLSPDTAIMTAGSCFAQHIHRRLTKSGWNVLQVERLPDQIPKSVRQQYGYDQFSARYGNIYTARQLRELIADAFADTPSEPLIWEREGRFFDALRPAVEPDGLKFASDVKRSRQDHLQSVRGLLNQTKVMVFTLGLTEAWMDNATGRALPTAPGTIAGTIETNPATFHNFSYPEILEDLKQTQSILKHQNLDIQILLTVSPVPLVATASGHHVGPASTYSKSVLRAVCGTLQDSDPDFDYFPSYEIITTPVVGGPFFARNLRDPSSEGVDTVFGVFSLAYEGADPPLVQSKAVPEQQKSSEDVQCEEILLETFRK</sequence>
<evidence type="ECO:0000259" key="1">
    <source>
        <dbReference type="Pfam" id="PF08885"/>
    </source>
</evidence>
<dbReference type="InterPro" id="IPR014982">
    <property type="entry name" value="GSCFA"/>
</dbReference>
<dbReference type="RefSeq" id="WP_113825559.1">
    <property type="nucleotide sequence ID" value="NZ_QOCE01000048.1"/>
</dbReference>
<comment type="caution">
    <text evidence="2">The sequence shown here is derived from an EMBL/GenBank/DDBJ whole genome shotgun (WGS) entry which is preliminary data.</text>
</comment>
<proteinExistence type="predicted"/>
<dbReference type="AlphaFoldDB" id="A0A366WKM3"/>
<dbReference type="EMBL" id="QOCE01000048">
    <property type="protein sequence ID" value="RBW50354.1"/>
    <property type="molecule type" value="Genomic_DNA"/>
</dbReference>
<accession>A0A366WKM3</accession>
<evidence type="ECO:0000313" key="3">
    <source>
        <dbReference type="Proteomes" id="UP000252706"/>
    </source>
</evidence>
<dbReference type="Pfam" id="PF08885">
    <property type="entry name" value="GSCFA"/>
    <property type="match status" value="1"/>
</dbReference>
<organism evidence="2 3">
    <name type="scientific">Phaeobacter gallaeciensis</name>
    <dbReference type="NCBI Taxonomy" id="60890"/>
    <lineage>
        <taxon>Bacteria</taxon>
        <taxon>Pseudomonadati</taxon>
        <taxon>Pseudomonadota</taxon>
        <taxon>Alphaproteobacteria</taxon>
        <taxon>Rhodobacterales</taxon>
        <taxon>Roseobacteraceae</taxon>
        <taxon>Phaeobacter</taxon>
    </lineage>
</organism>
<dbReference type="Proteomes" id="UP000252706">
    <property type="component" value="Unassembled WGS sequence"/>
</dbReference>
<name>A0A366WKM3_9RHOB</name>
<evidence type="ECO:0000313" key="2">
    <source>
        <dbReference type="EMBL" id="RBW50354.1"/>
    </source>
</evidence>
<feature type="domain" description="GSCFA" evidence="1">
    <location>
        <begin position="44"/>
        <end position="312"/>
    </location>
</feature>
<gene>
    <name evidence="2" type="ORF">DS909_21045</name>
</gene>